<proteinExistence type="predicted"/>
<reference evidence="1" key="1">
    <citation type="journal article" date="2021" name="Proc. Natl. Acad. Sci. U.S.A.">
        <title>A Catalog of Tens of Thousands of Viruses from Human Metagenomes Reveals Hidden Associations with Chronic Diseases.</title>
        <authorList>
            <person name="Tisza M.J."/>
            <person name="Buck C.B."/>
        </authorList>
    </citation>
    <scope>NUCLEOTIDE SEQUENCE</scope>
    <source>
        <strain evidence="1">CtwVB15</strain>
    </source>
</reference>
<accession>A0A8S5UNA8</accession>
<dbReference type="EMBL" id="BK016112">
    <property type="protein sequence ID" value="DAF95977.1"/>
    <property type="molecule type" value="Genomic_DNA"/>
</dbReference>
<protein>
    <submittedName>
        <fullName evidence="1">Uncharacterized protein</fullName>
    </submittedName>
</protein>
<sequence length="70" mass="8028">MNKQSVLTSLRAYIVQRNQGKGEKVAPKEERGKNEQTERFNIIKSMGNFLQAFKKSRTFGNVLSENCAFM</sequence>
<evidence type="ECO:0000313" key="1">
    <source>
        <dbReference type="EMBL" id="DAF95977.1"/>
    </source>
</evidence>
<organism evidence="1">
    <name type="scientific">Myoviridae sp. ctwVB15</name>
    <dbReference type="NCBI Taxonomy" id="2825208"/>
    <lineage>
        <taxon>Viruses</taxon>
        <taxon>Duplodnaviria</taxon>
        <taxon>Heunggongvirae</taxon>
        <taxon>Uroviricota</taxon>
        <taxon>Caudoviricetes</taxon>
    </lineage>
</organism>
<name>A0A8S5UNA8_9CAUD</name>